<organism evidence="10 11">
    <name type="scientific">Mariniblastus fucicola</name>
    <dbReference type="NCBI Taxonomy" id="980251"/>
    <lineage>
        <taxon>Bacteria</taxon>
        <taxon>Pseudomonadati</taxon>
        <taxon>Planctomycetota</taxon>
        <taxon>Planctomycetia</taxon>
        <taxon>Pirellulales</taxon>
        <taxon>Pirellulaceae</taxon>
        <taxon>Mariniblastus</taxon>
    </lineage>
</organism>
<comment type="similarity">
    <text evidence="1">Belongs to the peptidase S1C family.</text>
</comment>
<dbReference type="InterPro" id="IPR011782">
    <property type="entry name" value="Pept_S1C_Do"/>
</dbReference>
<dbReference type="InterPro" id="IPR036034">
    <property type="entry name" value="PDZ_sf"/>
</dbReference>
<feature type="domain" description="PDZ" evidence="9">
    <location>
        <begin position="285"/>
        <end position="356"/>
    </location>
</feature>
<feature type="binding site" evidence="8">
    <location>
        <begin position="239"/>
        <end position="241"/>
    </location>
    <ligand>
        <name>substrate</name>
    </ligand>
</feature>
<accession>A0A5B9PQU1</accession>
<dbReference type="Pfam" id="PF13365">
    <property type="entry name" value="Trypsin_2"/>
    <property type="match status" value="1"/>
</dbReference>
<feature type="active site" description="Charge relay system" evidence="7">
    <location>
        <position position="167"/>
    </location>
</feature>
<dbReference type="KEGG" id="mff:MFFC18_46040"/>
<dbReference type="InterPro" id="IPR001478">
    <property type="entry name" value="PDZ"/>
</dbReference>
<evidence type="ECO:0000256" key="2">
    <source>
        <dbReference type="ARBA" id="ARBA00022670"/>
    </source>
</evidence>
<dbReference type="EMBL" id="CP042912">
    <property type="protein sequence ID" value="QEG24683.1"/>
    <property type="molecule type" value="Genomic_DNA"/>
</dbReference>
<dbReference type="Pfam" id="PF13180">
    <property type="entry name" value="PDZ_2"/>
    <property type="match status" value="2"/>
</dbReference>
<reference evidence="10 11" key="1">
    <citation type="submission" date="2019-08" db="EMBL/GenBank/DDBJ databases">
        <title>Deep-cultivation of Planctomycetes and their phenomic and genomic characterization uncovers novel biology.</title>
        <authorList>
            <person name="Wiegand S."/>
            <person name="Jogler M."/>
            <person name="Boedeker C."/>
            <person name="Pinto D."/>
            <person name="Vollmers J."/>
            <person name="Rivas-Marin E."/>
            <person name="Kohn T."/>
            <person name="Peeters S.H."/>
            <person name="Heuer A."/>
            <person name="Rast P."/>
            <person name="Oberbeckmann S."/>
            <person name="Bunk B."/>
            <person name="Jeske O."/>
            <person name="Meyerdierks A."/>
            <person name="Storesund J.E."/>
            <person name="Kallscheuer N."/>
            <person name="Luecker S."/>
            <person name="Lage O.M."/>
            <person name="Pohl T."/>
            <person name="Merkel B.J."/>
            <person name="Hornburger P."/>
            <person name="Mueller R.-W."/>
            <person name="Bruemmer F."/>
            <person name="Labrenz M."/>
            <person name="Spormann A.M."/>
            <person name="Op den Camp H."/>
            <person name="Overmann J."/>
            <person name="Amann R."/>
            <person name="Jetten M.S.M."/>
            <person name="Mascher T."/>
            <person name="Medema M.H."/>
            <person name="Devos D.P."/>
            <person name="Kaster A.-K."/>
            <person name="Ovreas L."/>
            <person name="Rohde M."/>
            <person name="Galperin M.Y."/>
            <person name="Jogler C."/>
        </authorList>
    </citation>
    <scope>NUCLEOTIDE SEQUENCE [LARGE SCALE GENOMIC DNA]</scope>
    <source>
        <strain evidence="10 11">FC18</strain>
    </source>
</reference>
<dbReference type="EC" id="3.4.21.107" evidence="10"/>
<dbReference type="PANTHER" id="PTHR43343:SF3">
    <property type="entry name" value="PROTEASE DO-LIKE 8, CHLOROPLASTIC"/>
    <property type="match status" value="1"/>
</dbReference>
<dbReference type="InterPro" id="IPR009003">
    <property type="entry name" value="Peptidase_S1_PA"/>
</dbReference>
<evidence type="ECO:0000256" key="6">
    <source>
        <dbReference type="ARBA" id="ARBA00022825"/>
    </source>
</evidence>
<dbReference type="Proteomes" id="UP000322214">
    <property type="component" value="Chromosome"/>
</dbReference>
<feature type="binding site" evidence="8">
    <location>
        <position position="137"/>
    </location>
    <ligand>
        <name>substrate</name>
    </ligand>
</feature>
<gene>
    <name evidence="10" type="primary">mucD_3</name>
    <name evidence="10" type="ORF">MFFC18_46040</name>
</gene>
<feature type="active site" description="Charge relay system" evidence="7">
    <location>
        <position position="241"/>
    </location>
</feature>
<dbReference type="SMART" id="SM00228">
    <property type="entry name" value="PDZ"/>
    <property type="match status" value="2"/>
</dbReference>
<dbReference type="PROSITE" id="PS50106">
    <property type="entry name" value="PDZ"/>
    <property type="match status" value="2"/>
</dbReference>
<sequence>MKQFDIRIALLLLATLSAGGFIYPKYASTAAYSQLSQESDEAFEQLQTARNLSDAFKHVAKALRPSVVSISTESKPQNVSVRGFKVPAIPFGISPFFGDDIFRDFQSFEIPRTIPGKQGLGSGIIVESSGHILTNHHVIKGAEKISVTLSDDRSYDAKVIGSDPETDLAVLKIDASGLQAVKWADSDAAEVGEWVVAVGSPFGLNQTVTSGIISALGRDDMGITNYENFIQTDAAINPGNSGGPLVNLKGELLGINTAIASRNGAFNGIGFAIPSSMANQVMTSIMDSGKVSRGYLGVMIQDLNDDLAASFNFEGDGVLIGDVAPDGPADKGGLLAGDIVTRLNGEPAMNSNGLRNRVASIDPESTVDLEIVRNGKVLNLQVQLGVRDQAQLASWQSSGADSGSKVGLSVEVPTPELRDRLDITVSGGVVVTRVDSDSMSARAGIQQGDLILSINGNAIESMSDFSTAINESDVSEGIRLRIHRNGATQFVFMKSS</sequence>
<feature type="binding site" evidence="8">
    <location>
        <position position="167"/>
    </location>
    <ligand>
        <name>substrate</name>
    </ligand>
</feature>
<dbReference type="GO" id="GO:0006508">
    <property type="term" value="P:proteolysis"/>
    <property type="evidence" value="ECO:0007669"/>
    <property type="project" value="UniProtKB-KW"/>
</dbReference>
<evidence type="ECO:0000256" key="4">
    <source>
        <dbReference type="ARBA" id="ARBA00022737"/>
    </source>
</evidence>
<dbReference type="PANTHER" id="PTHR43343">
    <property type="entry name" value="PEPTIDASE S12"/>
    <property type="match status" value="1"/>
</dbReference>
<keyword evidence="3" id="KW-0732">Signal</keyword>
<evidence type="ECO:0000256" key="5">
    <source>
        <dbReference type="ARBA" id="ARBA00022801"/>
    </source>
</evidence>
<dbReference type="SUPFAM" id="SSF50156">
    <property type="entry name" value="PDZ domain-like"/>
    <property type="match status" value="2"/>
</dbReference>
<dbReference type="Gene3D" id="2.30.42.10">
    <property type="match status" value="2"/>
</dbReference>
<evidence type="ECO:0000256" key="3">
    <source>
        <dbReference type="ARBA" id="ARBA00022729"/>
    </source>
</evidence>
<dbReference type="RefSeq" id="WP_075083754.1">
    <property type="nucleotide sequence ID" value="NZ_CP042912.1"/>
</dbReference>
<evidence type="ECO:0000256" key="1">
    <source>
        <dbReference type="ARBA" id="ARBA00010541"/>
    </source>
</evidence>
<dbReference type="SUPFAM" id="SSF50494">
    <property type="entry name" value="Trypsin-like serine proteases"/>
    <property type="match status" value="1"/>
</dbReference>
<dbReference type="GO" id="GO:0004252">
    <property type="term" value="F:serine-type endopeptidase activity"/>
    <property type="evidence" value="ECO:0007669"/>
    <property type="project" value="InterPro"/>
</dbReference>
<evidence type="ECO:0000256" key="7">
    <source>
        <dbReference type="PIRSR" id="PIRSR611782-1"/>
    </source>
</evidence>
<dbReference type="NCBIfam" id="TIGR02037">
    <property type="entry name" value="degP_htrA_DO"/>
    <property type="match status" value="1"/>
</dbReference>
<dbReference type="PRINTS" id="PR00834">
    <property type="entry name" value="PROTEASES2C"/>
</dbReference>
<dbReference type="InterPro" id="IPR051201">
    <property type="entry name" value="Chloro_Bact_Ser_Proteases"/>
</dbReference>
<keyword evidence="2 10" id="KW-0645">Protease</keyword>
<evidence type="ECO:0000259" key="9">
    <source>
        <dbReference type="PROSITE" id="PS50106"/>
    </source>
</evidence>
<proteinExistence type="inferred from homology"/>
<dbReference type="InterPro" id="IPR001940">
    <property type="entry name" value="Peptidase_S1C"/>
</dbReference>
<dbReference type="CDD" id="cd10839">
    <property type="entry name" value="cpPDZ1_DegP-like"/>
    <property type="match status" value="1"/>
</dbReference>
<feature type="active site" description="Charge relay system" evidence="7">
    <location>
        <position position="137"/>
    </location>
</feature>
<dbReference type="Gene3D" id="2.40.10.120">
    <property type="match status" value="1"/>
</dbReference>
<keyword evidence="5 10" id="KW-0378">Hydrolase</keyword>
<keyword evidence="6" id="KW-0720">Serine protease</keyword>
<name>A0A5B9PQU1_9BACT</name>
<dbReference type="AlphaFoldDB" id="A0A5B9PQU1"/>
<feature type="domain" description="PDZ" evidence="9">
    <location>
        <begin position="409"/>
        <end position="486"/>
    </location>
</feature>
<dbReference type="FunFam" id="2.40.10.10:FF:000001">
    <property type="entry name" value="Periplasmic serine protease DegS"/>
    <property type="match status" value="1"/>
</dbReference>
<evidence type="ECO:0000313" key="10">
    <source>
        <dbReference type="EMBL" id="QEG24683.1"/>
    </source>
</evidence>
<evidence type="ECO:0000313" key="11">
    <source>
        <dbReference type="Proteomes" id="UP000322214"/>
    </source>
</evidence>
<feature type="binding site" evidence="8">
    <location>
        <position position="73"/>
    </location>
    <ligand>
        <name>substrate</name>
    </ligand>
</feature>
<evidence type="ECO:0000256" key="8">
    <source>
        <dbReference type="PIRSR" id="PIRSR611782-2"/>
    </source>
</evidence>
<keyword evidence="4" id="KW-0677">Repeat</keyword>
<protein>
    <submittedName>
        <fullName evidence="10">Putative periplasmic serine endoprotease DegP-like</fullName>
        <ecNumber evidence="10">3.4.21.107</ecNumber>
    </submittedName>
</protein>
<keyword evidence="11" id="KW-1185">Reference proteome</keyword>